<reference evidence="1 2" key="1">
    <citation type="submission" date="2016-04" db="EMBL/GenBank/DDBJ databases">
        <title>Draft genome sequence of freshwater magnetotactic bacteria Magnetospirillum marisnigri SP-1 and Magnetospirillum moscoviense BB-1.</title>
        <authorList>
            <person name="Koziaeva V."/>
            <person name="Dziuba M.V."/>
            <person name="Ivanov T.M."/>
            <person name="Kuznetsov B."/>
            <person name="Grouzdev D.S."/>
        </authorList>
    </citation>
    <scope>NUCLEOTIDE SEQUENCE [LARGE SCALE GENOMIC DNA]</scope>
    <source>
        <strain evidence="1 2">BB-1</strain>
    </source>
</reference>
<dbReference type="Proteomes" id="UP000078543">
    <property type="component" value="Unassembled WGS sequence"/>
</dbReference>
<sequence length="81" mass="9272">MLKQHSTKWRWAYQSDDDNDATLGQHPRHLPGTTDVLGSVVWTETEICAKTLAQIVTVDNHALPVAVEQIQFQRHRQSRLP</sequence>
<dbReference type="EMBL" id="LWQU01000180">
    <property type="protein sequence ID" value="OAN45848.1"/>
    <property type="molecule type" value="Genomic_DNA"/>
</dbReference>
<accession>A0A178MCU4</accession>
<comment type="caution">
    <text evidence="1">The sequence shown here is derived from an EMBL/GenBank/DDBJ whole genome shotgun (WGS) entry which is preliminary data.</text>
</comment>
<proteinExistence type="predicted"/>
<protein>
    <submittedName>
        <fullName evidence="1">Uncharacterized protein</fullName>
    </submittedName>
</protein>
<name>A0A178MCU4_9PROT</name>
<gene>
    <name evidence="1" type="ORF">A6A05_16580</name>
</gene>
<organism evidence="1 2">
    <name type="scientific">Magnetospirillum moscoviense</name>
    <dbReference type="NCBI Taxonomy" id="1437059"/>
    <lineage>
        <taxon>Bacteria</taxon>
        <taxon>Pseudomonadati</taxon>
        <taxon>Pseudomonadota</taxon>
        <taxon>Alphaproteobacteria</taxon>
        <taxon>Rhodospirillales</taxon>
        <taxon>Rhodospirillaceae</taxon>
        <taxon>Magnetospirillum</taxon>
    </lineage>
</organism>
<evidence type="ECO:0000313" key="1">
    <source>
        <dbReference type="EMBL" id="OAN45848.1"/>
    </source>
</evidence>
<keyword evidence="2" id="KW-1185">Reference proteome</keyword>
<dbReference type="AlphaFoldDB" id="A0A178MCU4"/>
<evidence type="ECO:0000313" key="2">
    <source>
        <dbReference type="Proteomes" id="UP000078543"/>
    </source>
</evidence>